<dbReference type="GO" id="GO:0016746">
    <property type="term" value="F:acyltransferase activity"/>
    <property type="evidence" value="ECO:0007669"/>
    <property type="project" value="UniProtKB-KW"/>
</dbReference>
<dbReference type="Pfam" id="PF00583">
    <property type="entry name" value="Acetyltransf_1"/>
    <property type="match status" value="1"/>
</dbReference>
<sequence length="161" mass="18226">MSNPIIRPIQKEDNPFVAKIIREVLVENGAPKVGTAYEDETLDIMFETYQAARMEYFVVEENNKIIGAAGIAPLAGEENSVCELQKMYFSAEARGRGIGAKMMGVCLHFARENFYKKCYLETLPTMKAAKKLYIKSGFQEVDYRMGTTGHFSCTVWMLKEL</sequence>
<dbReference type="Gene3D" id="3.40.630.30">
    <property type="match status" value="1"/>
</dbReference>
<proteinExistence type="predicted"/>
<dbReference type="EC" id="2.3.1.-" evidence="3"/>
<dbReference type="PROSITE" id="PS51186">
    <property type="entry name" value="GNAT"/>
    <property type="match status" value="1"/>
</dbReference>
<evidence type="ECO:0000259" key="2">
    <source>
        <dbReference type="PROSITE" id="PS51186"/>
    </source>
</evidence>
<organism evidence="3 4">
    <name type="scientific">Mesonia maritima</name>
    <dbReference type="NCBI Taxonomy" id="1793873"/>
    <lineage>
        <taxon>Bacteria</taxon>
        <taxon>Pseudomonadati</taxon>
        <taxon>Bacteroidota</taxon>
        <taxon>Flavobacteriia</taxon>
        <taxon>Flavobacteriales</taxon>
        <taxon>Flavobacteriaceae</taxon>
        <taxon>Mesonia</taxon>
    </lineage>
</organism>
<protein>
    <submittedName>
        <fullName evidence="3">Acetyltransferase</fullName>
        <ecNumber evidence="3">2.3.1.-</ecNumber>
    </submittedName>
</protein>
<evidence type="ECO:0000256" key="1">
    <source>
        <dbReference type="ARBA" id="ARBA00022679"/>
    </source>
</evidence>
<gene>
    <name evidence="3" type="ORF">GGR31_000966</name>
</gene>
<evidence type="ECO:0000313" key="4">
    <source>
        <dbReference type="Proteomes" id="UP001257659"/>
    </source>
</evidence>
<dbReference type="InterPro" id="IPR016181">
    <property type="entry name" value="Acyl_CoA_acyltransferase"/>
</dbReference>
<dbReference type="EMBL" id="JAVDQA010000002">
    <property type="protein sequence ID" value="MDR6300335.1"/>
    <property type="molecule type" value="Genomic_DNA"/>
</dbReference>
<keyword evidence="3" id="KW-0012">Acyltransferase</keyword>
<comment type="caution">
    <text evidence="3">The sequence shown here is derived from an EMBL/GenBank/DDBJ whole genome shotgun (WGS) entry which is preliminary data.</text>
</comment>
<evidence type="ECO:0000313" key="3">
    <source>
        <dbReference type="EMBL" id="MDR6300335.1"/>
    </source>
</evidence>
<feature type="domain" description="N-acetyltransferase" evidence="2">
    <location>
        <begin position="4"/>
        <end position="161"/>
    </location>
</feature>
<name>A0ABU1K3Z2_9FLAO</name>
<dbReference type="InterPro" id="IPR000182">
    <property type="entry name" value="GNAT_dom"/>
</dbReference>
<accession>A0ABU1K3Z2</accession>
<dbReference type="Proteomes" id="UP001257659">
    <property type="component" value="Unassembled WGS sequence"/>
</dbReference>
<dbReference type="PANTHER" id="PTHR13947">
    <property type="entry name" value="GNAT FAMILY N-ACETYLTRANSFERASE"/>
    <property type="match status" value="1"/>
</dbReference>
<dbReference type="InterPro" id="IPR050769">
    <property type="entry name" value="NAT_camello-type"/>
</dbReference>
<dbReference type="SUPFAM" id="SSF55729">
    <property type="entry name" value="Acyl-CoA N-acyltransferases (Nat)"/>
    <property type="match status" value="1"/>
</dbReference>
<dbReference type="GO" id="GO:0016491">
    <property type="term" value="F:oxidoreductase activity"/>
    <property type="evidence" value="ECO:0007669"/>
    <property type="project" value="UniProtKB-KW"/>
</dbReference>
<reference evidence="3 4" key="1">
    <citation type="submission" date="2023-07" db="EMBL/GenBank/DDBJ databases">
        <title>Genomic Encyclopedia of Type Strains, Phase IV (KMG-IV): sequencing the most valuable type-strain genomes for metagenomic binning, comparative biology and taxonomic classification.</title>
        <authorList>
            <person name="Goeker M."/>
        </authorList>
    </citation>
    <scope>NUCLEOTIDE SEQUENCE [LARGE SCALE GENOMIC DNA]</scope>
    <source>
        <strain evidence="3 4">DSM 102814</strain>
    </source>
</reference>
<keyword evidence="3" id="KW-0560">Oxidoreductase</keyword>
<keyword evidence="1 3" id="KW-0808">Transferase</keyword>
<dbReference type="CDD" id="cd04301">
    <property type="entry name" value="NAT_SF"/>
    <property type="match status" value="1"/>
</dbReference>
<keyword evidence="4" id="KW-1185">Reference proteome</keyword>
<dbReference type="PANTHER" id="PTHR13947:SF37">
    <property type="entry name" value="LD18367P"/>
    <property type="match status" value="1"/>
</dbReference>
<dbReference type="RefSeq" id="WP_309727246.1">
    <property type="nucleotide sequence ID" value="NZ_JAVDQA010000002.1"/>
</dbReference>